<dbReference type="InterPro" id="IPR011009">
    <property type="entry name" value="Kinase-like_dom_sf"/>
</dbReference>
<evidence type="ECO:0000256" key="13">
    <source>
        <dbReference type="ARBA" id="ARBA00025079"/>
    </source>
</evidence>
<evidence type="ECO:0000256" key="8">
    <source>
        <dbReference type="ARBA" id="ARBA00022763"/>
    </source>
</evidence>
<dbReference type="Pfam" id="PF02260">
    <property type="entry name" value="FATC"/>
    <property type="match status" value="1"/>
</dbReference>
<dbReference type="InterPro" id="IPR000403">
    <property type="entry name" value="PI3/4_kinase_cat_dom"/>
</dbReference>
<dbReference type="InterPro" id="IPR003152">
    <property type="entry name" value="FATC_dom"/>
</dbReference>
<keyword evidence="12" id="KW-0539">Nucleus</keyword>
<dbReference type="InterPro" id="IPR003151">
    <property type="entry name" value="PIK-rel_kinase_FAT"/>
</dbReference>
<evidence type="ECO:0000256" key="9">
    <source>
        <dbReference type="ARBA" id="ARBA00022777"/>
    </source>
</evidence>
<evidence type="ECO:0000256" key="6">
    <source>
        <dbReference type="ARBA" id="ARBA00022679"/>
    </source>
</evidence>
<dbReference type="Gene3D" id="3.30.1010.10">
    <property type="entry name" value="Phosphatidylinositol 3-kinase Catalytic Subunit, Chain A, domain 4"/>
    <property type="match status" value="1"/>
</dbReference>
<dbReference type="GO" id="GO:0006281">
    <property type="term" value="P:DNA repair"/>
    <property type="evidence" value="ECO:0007669"/>
    <property type="project" value="UniProtKB-KW"/>
</dbReference>
<dbReference type="GO" id="GO:0005694">
    <property type="term" value="C:chromosome"/>
    <property type="evidence" value="ECO:0007669"/>
    <property type="project" value="TreeGrafter"/>
</dbReference>
<feature type="region of interest" description="Disordered" evidence="16">
    <location>
        <begin position="1"/>
        <end position="21"/>
    </location>
</feature>
<evidence type="ECO:0000256" key="14">
    <source>
        <dbReference type="ARBA" id="ARBA00047899"/>
    </source>
</evidence>
<dbReference type="SMART" id="SM01343">
    <property type="entry name" value="FATC"/>
    <property type="match status" value="1"/>
</dbReference>
<evidence type="ECO:0000256" key="11">
    <source>
        <dbReference type="ARBA" id="ARBA00023204"/>
    </source>
</evidence>
<evidence type="ECO:0000256" key="12">
    <source>
        <dbReference type="ARBA" id="ARBA00023242"/>
    </source>
</evidence>
<evidence type="ECO:0000256" key="5">
    <source>
        <dbReference type="ARBA" id="ARBA00022527"/>
    </source>
</evidence>
<dbReference type="PANTHER" id="PTHR11139:SF125">
    <property type="entry name" value="SERINE_THREONINE-PROTEIN KINASE MEC1"/>
    <property type="match status" value="1"/>
</dbReference>
<dbReference type="OrthoDB" id="381190at2759"/>
<dbReference type="PANTHER" id="PTHR11139">
    <property type="entry name" value="ATAXIA TELANGIECTASIA MUTATED ATM -RELATED"/>
    <property type="match status" value="1"/>
</dbReference>
<evidence type="ECO:0000256" key="16">
    <source>
        <dbReference type="SAM" id="MobiDB-lite"/>
    </source>
</evidence>
<dbReference type="InterPro" id="IPR012993">
    <property type="entry name" value="UME"/>
</dbReference>
<comment type="subunit">
    <text evidence="3">Associates with DNA double-strand breaks.</text>
</comment>
<dbReference type="InterPro" id="IPR057564">
    <property type="entry name" value="HEAT_ATR"/>
</dbReference>
<dbReference type="SMART" id="SM00802">
    <property type="entry name" value="UME"/>
    <property type="match status" value="1"/>
</dbReference>
<dbReference type="InParanoid" id="A0A2K1QLQ3"/>
<evidence type="ECO:0000256" key="15">
    <source>
        <dbReference type="ARBA" id="ARBA00048679"/>
    </source>
</evidence>
<dbReference type="STRING" id="2082308.A0A2K1QLQ3"/>
<dbReference type="PROSITE" id="PS51189">
    <property type="entry name" value="FAT"/>
    <property type="match status" value="1"/>
</dbReference>
<evidence type="ECO:0000313" key="20">
    <source>
        <dbReference type="EMBL" id="PNS15892.1"/>
    </source>
</evidence>
<dbReference type="Pfam" id="PF00454">
    <property type="entry name" value="PI3_PI4_kinase"/>
    <property type="match status" value="1"/>
</dbReference>
<dbReference type="InterPro" id="IPR014009">
    <property type="entry name" value="PIK_FAT"/>
</dbReference>
<reference evidence="20 21" key="1">
    <citation type="submission" date="2017-06" db="EMBL/GenBank/DDBJ databases">
        <title>Draft genome sequence of a variant of Elsinoe murrayae.</title>
        <authorList>
            <person name="Cheng Q."/>
        </authorList>
    </citation>
    <scope>NUCLEOTIDE SEQUENCE [LARGE SCALE GENOMIC DNA]</scope>
    <source>
        <strain evidence="20 21">CQ-2017a</strain>
    </source>
</reference>
<feature type="domain" description="FAT" evidence="18">
    <location>
        <begin position="1283"/>
        <end position="1853"/>
    </location>
</feature>
<dbReference type="InterPro" id="IPR056802">
    <property type="entry name" value="ATR-like_M-HEAT"/>
</dbReference>
<dbReference type="PROSITE" id="PS00916">
    <property type="entry name" value="PI3_4_KINASE_2"/>
    <property type="match status" value="1"/>
</dbReference>
<keyword evidence="10" id="KW-0067">ATP-binding</keyword>
<evidence type="ECO:0000256" key="7">
    <source>
        <dbReference type="ARBA" id="ARBA00022741"/>
    </source>
</evidence>
<feature type="domain" description="FATC" evidence="19">
    <location>
        <begin position="2274"/>
        <end position="2306"/>
    </location>
</feature>
<dbReference type="SMART" id="SM00146">
    <property type="entry name" value="PI3Kc"/>
    <property type="match status" value="1"/>
</dbReference>
<dbReference type="InterPro" id="IPR036940">
    <property type="entry name" value="PI3/4_kinase_cat_sf"/>
</dbReference>
<keyword evidence="5" id="KW-0723">Serine/threonine-protein kinase</keyword>
<dbReference type="PROSITE" id="PS50290">
    <property type="entry name" value="PI3_4_KINASE_3"/>
    <property type="match status" value="1"/>
</dbReference>
<comment type="subcellular location">
    <subcellularLocation>
        <location evidence="1">Nucleus</location>
    </subcellularLocation>
</comment>
<dbReference type="GO" id="GO:0005524">
    <property type="term" value="F:ATP binding"/>
    <property type="evidence" value="ECO:0007669"/>
    <property type="project" value="UniProtKB-KW"/>
</dbReference>
<dbReference type="Pfam" id="PF23593">
    <property type="entry name" value="HEAT_ATR"/>
    <property type="match status" value="1"/>
</dbReference>
<keyword evidence="8" id="KW-0227">DNA damage</keyword>
<sequence>MGPAVTNGAGHEHDEDHVPPPSTLAAQLVREHAPDTRQTVTNPSAPFDQLINEILHNDRDPETDPQINYQAIRLVVKLGLDTLSTDDNPFERTPRLLAQAQDSISVVDVTVQRQPELLFFTENDGQTAPLVVWLFARLLHAATHRKYLELHVQIANFLGAVIRVLSRSLQYWQFAKSILSFYQDAVDDILDKLEEQPRLSAKMARSMDVNLPATRSISRLTHGSGLTVAITSDAQITVTTLRDTLVVAAILARACAAANSSSEDQAGGIRWARGVALLMKRSMVVNQDILGSDFQECSNLYDSLETDLHSSNFSQASASNGIVTVSGYENRSRGTEITQVSSSYLAIERKILSGSSSSANDTNITKETASTLKDSEREQLFLMVIMAVQAPSLDIEASKRLGNILKSLLDYTELKGAGRCAVLAVKAINAYATYSRADDHLDLSSSTLGQWCVKSITQPSRELRMNAADALIAFLREDLTRSIRDKNRREALAIFRKLSTRREPSQHLGLIHAWGRVVVVCGERERNLALLELVKYLGDGLDLISGSAAYELERVSSVLGLEPERLMRPYWKTVAASAVNDLFTKPQKVQLLAAFLGLTVDQFLVLTRADTIPFLVLTKRKDVLRRIAAAQSSAALPSRPAARRIAKVNPPKNLSVGDIIVQPVATLAGTLSLLLRQNDEVLDAEEYVTAVLSDCVPEWTEGDICSLLRMEAVSTMLELLKAAGDEEDPARKPAVFKAIQDFAIIIERQSANLRSKPAKLLGIFFESHVLGLITQASNELERSVDIIMRMEKVRCLKAIEEMINLAPTHITFAIPQIRAYLQAAIDQGGLIDPAMSAWLALMNNSGPDNVVGLLGHLFSIVVQHWSDISADVQQRTYDTIANLLKTHSDPIRDEVIRVPSLAAIPLMSKFEAEISRLKSGESPQRFLQSYIDRLQDENASIVLQAGRELLLWLKRNQSFVHDGAVSEPPMPIILTATRALLDACVKYNPGSMGISDVCAQCLGVIGCLDPNRMEETVAEPHALMLSNLEQKRESSTWVALLFTDVLVPAFKSATNAKSQGFLAYVMQELLKAIGFKDVDSARLRSSQGGGTDEAWLKMPEGTRSTLVTFLHSRYVVTAIAVEPATYPIFSVDIKHGNWLRQWVYDMLWRGKGDNPKMLFQILARVIRSHDLSISKFLLPYVTLNIVLGGDAREVDQIAQEMLVVLSTESSVPTEQEVLRQCSEDIFSILDYMTRWAQEKKRQLAAVRIQLLRAGHSPDQFEESTALGQIESVESLTSSIPANIIAQRAIECGSYTRALFHWENFIREQKDSQDLNVGDRDAMYTRLQEIYSEIDEPDGLDGIAAQMNLLTPEQQAWQHLQAGRWTAAQSWYDIELMSKPDDRSAQEGLLMCLQQSGQANHVIRVARDLAKSVEANSSWRQRLLSFTAEAAWSSGCLHEYASDLEAATAAGSSIFNVSLGRILLDVAKGNIQESTSSIVKLRNSVTRSISSANAASLSSCHTQMLQLHVLEEVEQVQELRKQPSLSPLNISNLSTSLDKRLAVLGTSMTDKQFVLGVRRAVLKVTQAPVDLEVGKLWVTTARLARKANIDNAAHFAVICASKCGEDSSTIEQARMMWKNGQHRQAIHCLQGAIDSDIFTAYDRRPEITSVSETPLKQNTLAARAHLLLAKWLDASGQTQTQDVTATYQFAAKNYAKWEKGHYYLGKHYNNLLEAEKALPAGKQSDSFLSGETVKLVIENYLRSIPFGSKYWYQTLPKLITLWLDLGMDCISKPKELSQDMFDRRNKFLNHTHSQIKKYYDRVPRYVFFTALPQLISRISHPNAKVADVLSHIISGIVSCHPQQGLWALLPVARATSTDRASRGREIISRLRDSKSKSKSDTRSGLELKSMVMRGQRLQDGLLHACEVHFEARSSNASLSRDLGFNHQLAPNPLVVPFQHTLTPNIPTVQDTGFIRHFKAFAVEPITITAFQDDVLVLNSLQKPRKLTLRGSDGKSYGILCKPKDDLRKDQRLMEFNTMINRALKRSPESSKRRLYIKTYGVTPLSEESGAIEWVEGIKPLRDILLKLYARKGISPNYAEIRGLLNEACSTPANYPIFTRKILCSFPAVLHEWFTETFPSPSSWFASRLRYTRTAAVMSMVGHVLGLGDRHGENILLEESHGGVFHVDFNCLFDKGLMFEKPELVPFRLTHNMVDAMGPVLGVEGPFRTSAELTLRLLRENQDTLMNVLETFLHDPTADFVGRRKRASVPGVPETPREVYDSVSQKLRGYLRGESVPLSVEGMVQALIGMARDEGNLCRMYIGWCAFL</sequence>
<dbReference type="Gene3D" id="1.10.1070.11">
    <property type="entry name" value="Phosphatidylinositol 3-/4-kinase, catalytic domain"/>
    <property type="match status" value="1"/>
</dbReference>
<evidence type="ECO:0000256" key="4">
    <source>
        <dbReference type="ARBA" id="ARBA00012513"/>
    </source>
</evidence>
<feature type="domain" description="PI3K/PI4K catalytic" evidence="17">
    <location>
        <begin position="1969"/>
        <end position="2294"/>
    </location>
</feature>
<dbReference type="EC" id="2.7.11.1" evidence="4"/>
<evidence type="ECO:0000259" key="17">
    <source>
        <dbReference type="PROSITE" id="PS50290"/>
    </source>
</evidence>
<evidence type="ECO:0000259" key="19">
    <source>
        <dbReference type="PROSITE" id="PS51190"/>
    </source>
</evidence>
<dbReference type="CDD" id="cd00892">
    <property type="entry name" value="PIKKc_ATR"/>
    <property type="match status" value="1"/>
</dbReference>
<evidence type="ECO:0000256" key="2">
    <source>
        <dbReference type="ARBA" id="ARBA00010769"/>
    </source>
</evidence>
<comment type="caution">
    <text evidence="20">The sequence shown here is derived from an EMBL/GenBank/DDBJ whole genome shotgun (WGS) entry which is preliminary data.</text>
</comment>
<comment type="function">
    <text evidence="13">Serine/threonine protein kinase which activates checkpoint signaling upon genotoxic stresses such as ionizing radiation (IR), ultraviolet light (UV), or DNA replication stalling, thereby acting as a DNA damage sensor. Recognizes the substrate consensus sequence [ST]-Q. Phosphorylates histone H2A to form H2AS128ph (gamma-H2A) at sites of DNA damage, involved in the regulation of DNA damage response mechanism. Required for the control of telomere length and genome stability.</text>
</comment>
<dbReference type="Proteomes" id="UP000243797">
    <property type="component" value="Unassembled WGS sequence"/>
</dbReference>
<accession>A0A2K1QLQ3</accession>
<evidence type="ECO:0000256" key="3">
    <source>
        <dbReference type="ARBA" id="ARBA00011370"/>
    </source>
</evidence>
<proteinExistence type="inferred from homology"/>
<dbReference type="PROSITE" id="PS51190">
    <property type="entry name" value="FATC"/>
    <property type="match status" value="1"/>
</dbReference>
<dbReference type="Pfam" id="PF02259">
    <property type="entry name" value="FAT"/>
    <property type="match status" value="1"/>
</dbReference>
<dbReference type="InterPro" id="IPR018936">
    <property type="entry name" value="PI3/4_kinase_CS"/>
</dbReference>
<dbReference type="FunCoup" id="A0A2K1QLQ3">
    <property type="interactions" value="1101"/>
</dbReference>
<dbReference type="InterPro" id="IPR050517">
    <property type="entry name" value="DDR_Repair_Kinase"/>
</dbReference>
<comment type="catalytic activity">
    <reaction evidence="14">
        <text>L-threonyl-[protein] + ATP = O-phospho-L-threonyl-[protein] + ADP + H(+)</text>
        <dbReference type="Rhea" id="RHEA:46608"/>
        <dbReference type="Rhea" id="RHEA-COMP:11060"/>
        <dbReference type="Rhea" id="RHEA-COMP:11605"/>
        <dbReference type="ChEBI" id="CHEBI:15378"/>
        <dbReference type="ChEBI" id="CHEBI:30013"/>
        <dbReference type="ChEBI" id="CHEBI:30616"/>
        <dbReference type="ChEBI" id="CHEBI:61977"/>
        <dbReference type="ChEBI" id="CHEBI:456216"/>
        <dbReference type="EC" id="2.7.11.1"/>
    </reaction>
</comment>
<protein>
    <recommendedName>
        <fullName evidence="4">non-specific serine/threonine protein kinase</fullName>
        <ecNumber evidence="4">2.7.11.1</ecNumber>
    </recommendedName>
</protein>
<dbReference type="Pfam" id="PF25030">
    <property type="entry name" value="M-HEAT_ATR"/>
    <property type="match status" value="1"/>
</dbReference>
<dbReference type="FunFam" id="1.10.1070.11:FF:000031">
    <property type="entry name" value="Phosphatidyl inositol 3-kinase"/>
    <property type="match status" value="1"/>
</dbReference>
<dbReference type="GO" id="GO:0005634">
    <property type="term" value="C:nucleus"/>
    <property type="evidence" value="ECO:0007669"/>
    <property type="project" value="UniProtKB-SubCell"/>
</dbReference>
<keyword evidence="9" id="KW-0418">Kinase</keyword>
<dbReference type="EMBL" id="NKHZ01000065">
    <property type="protein sequence ID" value="PNS15892.1"/>
    <property type="molecule type" value="Genomic_DNA"/>
</dbReference>
<comment type="similarity">
    <text evidence="2">Belongs to the PI3/PI4-kinase family. ATM subfamily.</text>
</comment>
<name>A0A2K1QLQ3_9PEZI</name>
<dbReference type="Pfam" id="PF08064">
    <property type="entry name" value="UME"/>
    <property type="match status" value="1"/>
</dbReference>
<keyword evidence="7" id="KW-0547">Nucleotide-binding</keyword>
<keyword evidence="6" id="KW-0808">Transferase</keyword>
<evidence type="ECO:0000313" key="21">
    <source>
        <dbReference type="Proteomes" id="UP000243797"/>
    </source>
</evidence>
<dbReference type="GO" id="GO:0000723">
    <property type="term" value="P:telomere maintenance"/>
    <property type="evidence" value="ECO:0007669"/>
    <property type="project" value="TreeGrafter"/>
</dbReference>
<dbReference type="SUPFAM" id="SSF48371">
    <property type="entry name" value="ARM repeat"/>
    <property type="match status" value="1"/>
</dbReference>
<keyword evidence="21" id="KW-1185">Reference proteome</keyword>
<evidence type="ECO:0000256" key="10">
    <source>
        <dbReference type="ARBA" id="ARBA00022840"/>
    </source>
</evidence>
<evidence type="ECO:0000256" key="1">
    <source>
        <dbReference type="ARBA" id="ARBA00004123"/>
    </source>
</evidence>
<organism evidence="20 21">
    <name type="scientific">Sphaceloma murrayae</name>
    <dbReference type="NCBI Taxonomy" id="2082308"/>
    <lineage>
        <taxon>Eukaryota</taxon>
        <taxon>Fungi</taxon>
        <taxon>Dikarya</taxon>
        <taxon>Ascomycota</taxon>
        <taxon>Pezizomycotina</taxon>
        <taxon>Dothideomycetes</taxon>
        <taxon>Dothideomycetidae</taxon>
        <taxon>Myriangiales</taxon>
        <taxon>Elsinoaceae</taxon>
        <taxon>Sphaceloma</taxon>
    </lineage>
</organism>
<dbReference type="GO" id="GO:0000077">
    <property type="term" value="P:DNA damage checkpoint signaling"/>
    <property type="evidence" value="ECO:0007669"/>
    <property type="project" value="TreeGrafter"/>
</dbReference>
<dbReference type="InterPro" id="IPR016024">
    <property type="entry name" value="ARM-type_fold"/>
</dbReference>
<comment type="catalytic activity">
    <reaction evidence="15">
        <text>L-seryl-[protein] + ATP = O-phospho-L-seryl-[protein] + ADP + H(+)</text>
        <dbReference type="Rhea" id="RHEA:17989"/>
        <dbReference type="Rhea" id="RHEA-COMP:9863"/>
        <dbReference type="Rhea" id="RHEA-COMP:11604"/>
        <dbReference type="ChEBI" id="CHEBI:15378"/>
        <dbReference type="ChEBI" id="CHEBI:29999"/>
        <dbReference type="ChEBI" id="CHEBI:30616"/>
        <dbReference type="ChEBI" id="CHEBI:83421"/>
        <dbReference type="ChEBI" id="CHEBI:456216"/>
        <dbReference type="EC" id="2.7.11.1"/>
    </reaction>
</comment>
<dbReference type="SUPFAM" id="SSF56112">
    <property type="entry name" value="Protein kinase-like (PK-like)"/>
    <property type="match status" value="1"/>
</dbReference>
<keyword evidence="11" id="KW-0234">DNA repair</keyword>
<dbReference type="GO" id="GO:0004674">
    <property type="term" value="F:protein serine/threonine kinase activity"/>
    <property type="evidence" value="ECO:0007669"/>
    <property type="project" value="UniProtKB-KW"/>
</dbReference>
<gene>
    <name evidence="20" type="ORF">CAC42_7998</name>
</gene>
<evidence type="ECO:0000259" key="18">
    <source>
        <dbReference type="PROSITE" id="PS51189"/>
    </source>
</evidence>